<dbReference type="Proteomes" id="UP000003900">
    <property type="component" value="Unassembled WGS sequence"/>
</dbReference>
<dbReference type="PATRIC" id="fig|1131935.3.peg.849"/>
<protein>
    <submittedName>
        <fullName evidence="2">Uncharacterized protein</fullName>
    </submittedName>
</protein>
<comment type="caution">
    <text evidence="2">The sequence shown here is derived from an EMBL/GenBank/DDBJ whole genome shotgun (WGS) entry which is preliminary data.</text>
</comment>
<dbReference type="STRING" id="1131935.PDENDC454_04224"/>
<evidence type="ECO:0000256" key="1">
    <source>
        <dbReference type="SAM" id="MobiDB-lite"/>
    </source>
</evidence>
<dbReference type="AlphaFoldDB" id="H3SBF9"/>
<reference evidence="2 3" key="1">
    <citation type="journal article" date="2012" name="J. Bacteriol.">
        <title>Genome Sequence of the Pattern-Forming Social Bacterium Paenibacillus dendritiformis C454 Chiral Morphotype.</title>
        <authorList>
            <person name="Sirota-Madi A."/>
            <person name="Olender T."/>
            <person name="Helman Y."/>
            <person name="Brainis I."/>
            <person name="Finkelshtein A."/>
            <person name="Roth D."/>
            <person name="Hagai E."/>
            <person name="Leshkowitz D."/>
            <person name="Brodsky L."/>
            <person name="Galatenko V."/>
            <person name="Nikolaev V."/>
            <person name="Gutnick D.L."/>
            <person name="Lancet D."/>
            <person name="Ben-Jacob E."/>
        </authorList>
    </citation>
    <scope>NUCLEOTIDE SEQUENCE [LARGE SCALE GENOMIC DNA]</scope>
    <source>
        <strain evidence="2 3">C454</strain>
    </source>
</reference>
<evidence type="ECO:0000313" key="2">
    <source>
        <dbReference type="EMBL" id="EHQ63642.1"/>
    </source>
</evidence>
<keyword evidence="3" id="KW-1185">Reference proteome</keyword>
<feature type="region of interest" description="Disordered" evidence="1">
    <location>
        <begin position="1"/>
        <end position="67"/>
    </location>
</feature>
<gene>
    <name evidence="2" type="ORF">PDENDC454_04224</name>
</gene>
<sequence length="67" mass="8090">MIDGFAYKGGKRPVPRRDPERDDRDRQPSKVVERQMTPEERERMAKIGPFRDAYGRERRRSPYPGRW</sequence>
<proteinExistence type="predicted"/>
<organism evidence="2 3">
    <name type="scientific">Paenibacillus dendritiformis C454</name>
    <dbReference type="NCBI Taxonomy" id="1131935"/>
    <lineage>
        <taxon>Bacteria</taxon>
        <taxon>Bacillati</taxon>
        <taxon>Bacillota</taxon>
        <taxon>Bacilli</taxon>
        <taxon>Bacillales</taxon>
        <taxon>Paenibacillaceae</taxon>
        <taxon>Paenibacillus</taxon>
    </lineage>
</organism>
<accession>H3SBF9</accession>
<evidence type="ECO:0000313" key="3">
    <source>
        <dbReference type="Proteomes" id="UP000003900"/>
    </source>
</evidence>
<name>H3SBF9_9BACL</name>
<feature type="compositionally biased region" description="Basic and acidic residues" evidence="1">
    <location>
        <begin position="15"/>
        <end position="45"/>
    </location>
</feature>
<dbReference type="RefSeq" id="WP_006675356.1">
    <property type="nucleotide sequence ID" value="NZ_AHKH01000007.1"/>
</dbReference>
<dbReference type="EMBL" id="AHKH01000007">
    <property type="protein sequence ID" value="EHQ63642.1"/>
    <property type="molecule type" value="Genomic_DNA"/>
</dbReference>